<dbReference type="STRING" id="113226.A0A139IGS5"/>
<dbReference type="PANTHER" id="PTHR42847">
    <property type="entry name" value="ALKANESULFONATE MONOOXYGENASE"/>
    <property type="match status" value="1"/>
</dbReference>
<dbReference type="AlphaFoldDB" id="A0A139IGS5"/>
<dbReference type="PANTHER" id="PTHR42847:SF4">
    <property type="entry name" value="ALKANESULFONATE MONOOXYGENASE-RELATED"/>
    <property type="match status" value="1"/>
</dbReference>
<dbReference type="CDD" id="cd01094">
    <property type="entry name" value="Alkanesulfonate_monoxygenase"/>
    <property type="match status" value="1"/>
</dbReference>
<evidence type="ECO:0000256" key="3">
    <source>
        <dbReference type="ARBA" id="ARBA00022857"/>
    </source>
</evidence>
<keyword evidence="3" id="KW-0521">NADP</keyword>
<feature type="domain" description="Luciferase-like" evidence="6">
    <location>
        <begin position="40"/>
        <end position="340"/>
    </location>
</feature>
<evidence type="ECO:0000259" key="6">
    <source>
        <dbReference type="Pfam" id="PF00296"/>
    </source>
</evidence>
<evidence type="ECO:0000313" key="7">
    <source>
        <dbReference type="EMBL" id="KXT13943.1"/>
    </source>
</evidence>
<sequence>MVDIGVFIPIGKLRMLSRLCFQDSRTSTGNNGWLISSTAPQYKPSYALNKAIVQKAESYNLDFALSMIKLRGFGGKTEFWDHNLESFTLMSALAAVTTKIKLFASTAVLTLPPALVARMATTIDSIAPGRFGVNIVTGWQQAEYSQMGLWPGDKYFGYRYDYAMEYVQVMKDLWLTGASNFKGKYFQMEDCKLSPRPVNNGVQIVAAGQSARGIEFASQYADYNFALGTGFNTPTAYAEATVRLVEAAEKTGRDVGSMVLFMVILEETDQEAEEKWENYKAGVDVEAVAWMAGQSGKDVKADSKSTAHFLGLPDGAVNMNLGTLVGAYEKVASMLDEVASVPGTKGIMLVFDDFLEGLDKFGKKVQPLMKSRKGRNVPTSAACCDLHDTT</sequence>
<keyword evidence="4" id="KW-0560">Oxidoreductase</keyword>
<evidence type="ECO:0000256" key="4">
    <source>
        <dbReference type="ARBA" id="ARBA00023002"/>
    </source>
</evidence>
<dbReference type="InterPro" id="IPR050172">
    <property type="entry name" value="SsuD_RutA_monooxygenase"/>
</dbReference>
<protein>
    <recommendedName>
        <fullName evidence="6">Luciferase-like domain-containing protein</fullName>
    </recommendedName>
</protein>
<accession>A0A139IGS5</accession>
<dbReference type="InterPro" id="IPR011251">
    <property type="entry name" value="Luciferase-like_dom"/>
</dbReference>
<dbReference type="GO" id="GO:0006212">
    <property type="term" value="P:uracil catabolic process"/>
    <property type="evidence" value="ECO:0007669"/>
    <property type="project" value="InterPro"/>
</dbReference>
<evidence type="ECO:0000256" key="1">
    <source>
        <dbReference type="ARBA" id="ARBA00022630"/>
    </source>
</evidence>
<reference evidence="7 8" key="1">
    <citation type="submission" date="2015-07" db="EMBL/GenBank/DDBJ databases">
        <title>Comparative genomics of the Sigatoka disease complex on banana suggests a link between parallel evolutionary changes in Pseudocercospora fijiensis and Pseudocercospora eumusae and increased virulence on the banana host.</title>
        <authorList>
            <person name="Chang T.-C."/>
            <person name="Salvucci A."/>
            <person name="Crous P.W."/>
            <person name="Stergiopoulos I."/>
        </authorList>
    </citation>
    <scope>NUCLEOTIDE SEQUENCE [LARGE SCALE GENOMIC DNA]</scope>
    <source>
        <strain evidence="7 8">CBS 116634</strain>
    </source>
</reference>
<keyword evidence="1" id="KW-0285">Flavoprotein</keyword>
<proteinExistence type="inferred from homology"/>
<dbReference type="InterPro" id="IPR019914">
    <property type="entry name" value="Pyrimidine_monooxygenase_RutA"/>
</dbReference>
<organism evidence="7 8">
    <name type="scientific">Pseudocercospora musae</name>
    <dbReference type="NCBI Taxonomy" id="113226"/>
    <lineage>
        <taxon>Eukaryota</taxon>
        <taxon>Fungi</taxon>
        <taxon>Dikarya</taxon>
        <taxon>Ascomycota</taxon>
        <taxon>Pezizomycotina</taxon>
        <taxon>Dothideomycetes</taxon>
        <taxon>Dothideomycetidae</taxon>
        <taxon>Mycosphaerellales</taxon>
        <taxon>Mycosphaerellaceae</taxon>
        <taxon>Pseudocercospora</taxon>
    </lineage>
</organism>
<dbReference type="GO" id="GO:0046306">
    <property type="term" value="P:alkanesulfonate catabolic process"/>
    <property type="evidence" value="ECO:0007669"/>
    <property type="project" value="TreeGrafter"/>
</dbReference>
<dbReference type="HAMAP" id="MF_01699">
    <property type="entry name" value="RutA"/>
    <property type="match status" value="1"/>
</dbReference>
<dbReference type="SUPFAM" id="SSF51679">
    <property type="entry name" value="Bacterial luciferase-like"/>
    <property type="match status" value="1"/>
</dbReference>
<dbReference type="OrthoDB" id="2558704at2759"/>
<keyword evidence="2" id="KW-0288">FMN</keyword>
<dbReference type="GO" id="GO:0008726">
    <property type="term" value="F:alkanesulfonate monooxygenase activity"/>
    <property type="evidence" value="ECO:0007669"/>
    <property type="project" value="TreeGrafter"/>
</dbReference>
<evidence type="ECO:0000256" key="2">
    <source>
        <dbReference type="ARBA" id="ARBA00022643"/>
    </source>
</evidence>
<name>A0A139IGS5_9PEZI</name>
<dbReference type="Proteomes" id="UP000073492">
    <property type="component" value="Unassembled WGS sequence"/>
</dbReference>
<dbReference type="EMBL" id="LFZO01000099">
    <property type="protein sequence ID" value="KXT13943.1"/>
    <property type="molecule type" value="Genomic_DNA"/>
</dbReference>
<dbReference type="Gene3D" id="3.20.20.30">
    <property type="entry name" value="Luciferase-like domain"/>
    <property type="match status" value="1"/>
</dbReference>
<evidence type="ECO:0000256" key="5">
    <source>
        <dbReference type="ARBA" id="ARBA00023033"/>
    </source>
</evidence>
<gene>
    <name evidence="7" type="ORF">AC579_2392</name>
</gene>
<evidence type="ECO:0000313" key="8">
    <source>
        <dbReference type="Proteomes" id="UP000073492"/>
    </source>
</evidence>
<dbReference type="Pfam" id="PF00296">
    <property type="entry name" value="Bac_luciferase"/>
    <property type="match status" value="1"/>
</dbReference>
<keyword evidence="5" id="KW-0503">Monooxygenase</keyword>
<comment type="caution">
    <text evidence="7">The sequence shown here is derived from an EMBL/GenBank/DDBJ whole genome shotgun (WGS) entry which is preliminary data.</text>
</comment>
<dbReference type="NCBIfam" id="TIGR03612">
    <property type="entry name" value="RutA"/>
    <property type="match status" value="1"/>
</dbReference>
<dbReference type="InterPro" id="IPR036661">
    <property type="entry name" value="Luciferase-like_sf"/>
</dbReference>
<keyword evidence="8" id="KW-1185">Reference proteome</keyword>